<dbReference type="Pfam" id="PF00004">
    <property type="entry name" value="AAA"/>
    <property type="match status" value="1"/>
</dbReference>
<dbReference type="SMART" id="SM00464">
    <property type="entry name" value="LON"/>
    <property type="match status" value="1"/>
</dbReference>
<feature type="binding site" evidence="10">
    <location>
        <begin position="510"/>
        <end position="517"/>
    </location>
    <ligand>
        <name>ATP</name>
        <dbReference type="ChEBI" id="CHEBI:30616"/>
    </ligand>
</feature>
<proteinExistence type="inferred from homology"/>
<dbReference type="GO" id="GO:0006515">
    <property type="term" value="P:protein quality control for misfolded or incompletely synthesized proteins"/>
    <property type="evidence" value="ECO:0007669"/>
    <property type="project" value="UniProtKB-UniRule"/>
</dbReference>
<organism evidence="15 16">
    <name type="scientific">Plectus sambesii</name>
    <dbReference type="NCBI Taxonomy" id="2011161"/>
    <lineage>
        <taxon>Eukaryota</taxon>
        <taxon>Metazoa</taxon>
        <taxon>Ecdysozoa</taxon>
        <taxon>Nematoda</taxon>
        <taxon>Chromadorea</taxon>
        <taxon>Plectida</taxon>
        <taxon>Plectina</taxon>
        <taxon>Plectoidea</taxon>
        <taxon>Plectidae</taxon>
        <taxon>Plectus</taxon>
    </lineage>
</organism>
<evidence type="ECO:0000256" key="4">
    <source>
        <dbReference type="ARBA" id="ARBA00022801"/>
    </source>
</evidence>
<dbReference type="InterPro" id="IPR008269">
    <property type="entry name" value="Lon_proteolytic"/>
</dbReference>
<dbReference type="GO" id="GO:0016887">
    <property type="term" value="F:ATP hydrolysis activity"/>
    <property type="evidence" value="ECO:0007669"/>
    <property type="project" value="UniProtKB-UniRule"/>
</dbReference>
<dbReference type="FunFam" id="3.40.50.300:FF:000021">
    <property type="entry name" value="Lon protease homolog"/>
    <property type="match status" value="1"/>
</dbReference>
<evidence type="ECO:0000256" key="7">
    <source>
        <dbReference type="ARBA" id="ARBA00023125"/>
    </source>
</evidence>
<comment type="catalytic activity">
    <reaction evidence="9 10">
        <text>Hydrolysis of proteins in presence of ATP.</text>
        <dbReference type="EC" id="3.4.21.53"/>
    </reaction>
</comment>
<reference evidence="16" key="1">
    <citation type="submission" date="2022-11" db="UniProtKB">
        <authorList>
            <consortium name="WormBaseParasite"/>
        </authorList>
    </citation>
    <scope>IDENTIFICATION</scope>
</reference>
<evidence type="ECO:0000259" key="13">
    <source>
        <dbReference type="PROSITE" id="PS51786"/>
    </source>
</evidence>
<evidence type="ECO:0000256" key="10">
    <source>
        <dbReference type="HAMAP-Rule" id="MF_03120"/>
    </source>
</evidence>
<comment type="subunit">
    <text evidence="10">Homohexamer or homoheptamer. Organized in a ring with a central cavity.</text>
</comment>
<keyword evidence="8 10" id="KW-0496">Mitochondrion</keyword>
<feature type="active site" evidence="10 11">
    <location>
        <position position="861"/>
    </location>
</feature>
<keyword evidence="6 10" id="KW-0067">ATP-binding</keyword>
<dbReference type="PANTHER" id="PTHR43718">
    <property type="entry name" value="LON PROTEASE"/>
    <property type="match status" value="1"/>
</dbReference>
<dbReference type="GO" id="GO:0003697">
    <property type="term" value="F:single-stranded DNA binding"/>
    <property type="evidence" value="ECO:0007669"/>
    <property type="project" value="TreeGrafter"/>
</dbReference>
<dbReference type="EC" id="3.4.21.53" evidence="10"/>
<dbReference type="Pfam" id="PF22667">
    <property type="entry name" value="Lon_lid"/>
    <property type="match status" value="1"/>
</dbReference>
<feature type="active site" evidence="10 11">
    <location>
        <position position="904"/>
    </location>
</feature>
<dbReference type="AlphaFoldDB" id="A0A914WW97"/>
<name>A0A914WW97_9BILA</name>
<dbReference type="WBParaSite" id="PSAMB.scaffold564size47081.g7081.t1">
    <property type="protein sequence ID" value="PSAMB.scaffold564size47081.g7081.t1"/>
    <property type="gene ID" value="PSAMB.scaffold564size47081.g7081"/>
</dbReference>
<dbReference type="InterPro" id="IPR015947">
    <property type="entry name" value="PUA-like_sf"/>
</dbReference>
<dbReference type="InterPro" id="IPR020568">
    <property type="entry name" value="Ribosomal_Su5_D2-typ_SF"/>
</dbReference>
<feature type="region of interest" description="Disordered" evidence="12">
    <location>
        <begin position="58"/>
        <end position="77"/>
    </location>
</feature>
<evidence type="ECO:0000256" key="9">
    <source>
        <dbReference type="ARBA" id="ARBA00050665"/>
    </source>
</evidence>
<dbReference type="GO" id="GO:0043565">
    <property type="term" value="F:sequence-specific DNA binding"/>
    <property type="evidence" value="ECO:0007669"/>
    <property type="project" value="UniProtKB-UniRule"/>
</dbReference>
<dbReference type="InterPro" id="IPR014721">
    <property type="entry name" value="Ribsml_uS5_D2-typ_fold_subgr"/>
</dbReference>
<dbReference type="PROSITE" id="PS51787">
    <property type="entry name" value="LON_N"/>
    <property type="match status" value="1"/>
</dbReference>
<evidence type="ECO:0000256" key="12">
    <source>
        <dbReference type="SAM" id="MobiDB-lite"/>
    </source>
</evidence>
<dbReference type="GO" id="GO:0005524">
    <property type="term" value="F:ATP binding"/>
    <property type="evidence" value="ECO:0007669"/>
    <property type="project" value="UniProtKB-UniRule"/>
</dbReference>
<dbReference type="GO" id="GO:0051131">
    <property type="term" value="P:chaperone-mediated protein complex assembly"/>
    <property type="evidence" value="ECO:0007669"/>
    <property type="project" value="UniProtKB-UniRule"/>
</dbReference>
<keyword evidence="7 10" id="KW-0238">DNA-binding</keyword>
<keyword evidence="15" id="KW-1185">Reference proteome</keyword>
<keyword evidence="4 10" id="KW-0378">Hydrolase</keyword>
<dbReference type="InterPro" id="IPR004815">
    <property type="entry name" value="Lon_bac/euk-typ"/>
</dbReference>
<dbReference type="InterPro" id="IPR027503">
    <property type="entry name" value="Lonm_euk"/>
</dbReference>
<dbReference type="SUPFAM" id="SSF54211">
    <property type="entry name" value="Ribosomal protein S5 domain 2-like"/>
    <property type="match status" value="1"/>
</dbReference>
<dbReference type="GO" id="GO:0034599">
    <property type="term" value="P:cellular response to oxidative stress"/>
    <property type="evidence" value="ECO:0007669"/>
    <property type="project" value="UniProtKB-UniRule"/>
</dbReference>
<dbReference type="Proteomes" id="UP000887566">
    <property type="component" value="Unplaced"/>
</dbReference>
<dbReference type="FunFam" id="1.20.5.5270:FF:000001">
    <property type="entry name" value="Lon protease homolog, mitochondrial"/>
    <property type="match status" value="1"/>
</dbReference>
<dbReference type="Gene3D" id="3.30.230.10">
    <property type="match status" value="1"/>
</dbReference>
<dbReference type="CDD" id="cd19500">
    <property type="entry name" value="RecA-like_Lon"/>
    <property type="match status" value="1"/>
</dbReference>
<dbReference type="InterPro" id="IPR046336">
    <property type="entry name" value="Lon_prtase_N_sf"/>
</dbReference>
<dbReference type="PANTHER" id="PTHR43718:SF2">
    <property type="entry name" value="LON PROTEASE HOMOLOG, MITOCHONDRIAL"/>
    <property type="match status" value="1"/>
</dbReference>
<dbReference type="SMART" id="SM00382">
    <property type="entry name" value="AAA"/>
    <property type="match status" value="1"/>
</dbReference>
<accession>A0A914WW97</accession>
<dbReference type="SUPFAM" id="SSF52540">
    <property type="entry name" value="P-loop containing nucleoside triphosphate hydrolases"/>
    <property type="match status" value="1"/>
</dbReference>
<evidence type="ECO:0000256" key="1">
    <source>
        <dbReference type="ARBA" id="ARBA00004305"/>
    </source>
</evidence>
<dbReference type="InterPro" id="IPR027065">
    <property type="entry name" value="Lon_Prtase"/>
</dbReference>
<dbReference type="GO" id="GO:0004252">
    <property type="term" value="F:serine-type endopeptidase activity"/>
    <property type="evidence" value="ECO:0007669"/>
    <property type="project" value="UniProtKB-UniRule"/>
</dbReference>
<evidence type="ECO:0000259" key="14">
    <source>
        <dbReference type="PROSITE" id="PS51787"/>
    </source>
</evidence>
<dbReference type="NCBIfam" id="TIGR00763">
    <property type="entry name" value="lon"/>
    <property type="match status" value="1"/>
</dbReference>
<dbReference type="InterPro" id="IPR054594">
    <property type="entry name" value="Lon_lid"/>
</dbReference>
<keyword evidence="5 10" id="KW-0720">Serine protease</keyword>
<dbReference type="GO" id="GO:0005759">
    <property type="term" value="C:mitochondrial matrix"/>
    <property type="evidence" value="ECO:0007669"/>
    <property type="project" value="UniProtKB-SubCell"/>
</dbReference>
<evidence type="ECO:0000256" key="3">
    <source>
        <dbReference type="ARBA" id="ARBA00022741"/>
    </source>
</evidence>
<evidence type="ECO:0000256" key="5">
    <source>
        <dbReference type="ARBA" id="ARBA00022825"/>
    </source>
</evidence>
<protein>
    <recommendedName>
        <fullName evidence="10">Lon protease homolog, mitochondrial</fullName>
        <ecNumber evidence="10">3.4.21.53</ecNumber>
    </recommendedName>
</protein>
<feature type="domain" description="Lon proteolytic" evidence="13">
    <location>
        <begin position="748"/>
        <end position="955"/>
    </location>
</feature>
<evidence type="ECO:0000313" key="15">
    <source>
        <dbReference type="Proteomes" id="UP000887566"/>
    </source>
</evidence>
<comment type="similarity">
    <text evidence="10 11">Belongs to the peptidase S16 family.</text>
</comment>
<dbReference type="GO" id="GO:0004176">
    <property type="term" value="F:ATP-dependent peptidase activity"/>
    <property type="evidence" value="ECO:0007669"/>
    <property type="project" value="UniProtKB-UniRule"/>
</dbReference>
<feature type="compositionally biased region" description="Basic residues" evidence="12">
    <location>
        <begin position="216"/>
        <end position="228"/>
    </location>
</feature>
<dbReference type="GO" id="GO:0007005">
    <property type="term" value="P:mitochondrion organization"/>
    <property type="evidence" value="ECO:0007669"/>
    <property type="project" value="TreeGrafter"/>
</dbReference>
<dbReference type="SUPFAM" id="SSF88697">
    <property type="entry name" value="PUA domain-like"/>
    <property type="match status" value="1"/>
</dbReference>
<dbReference type="HAMAP" id="MF_03120">
    <property type="entry name" value="lonm_euk"/>
    <property type="match status" value="1"/>
</dbReference>
<dbReference type="Pfam" id="PF05362">
    <property type="entry name" value="Lon_C"/>
    <property type="match status" value="2"/>
</dbReference>
<dbReference type="Pfam" id="PF02190">
    <property type="entry name" value="LON_substr_bdg"/>
    <property type="match status" value="1"/>
</dbReference>
<feature type="region of interest" description="Disordered" evidence="12">
    <location>
        <begin position="212"/>
        <end position="237"/>
    </location>
</feature>
<keyword evidence="2 10" id="KW-0645">Protease</keyword>
<dbReference type="InterPro" id="IPR003593">
    <property type="entry name" value="AAA+_ATPase"/>
</dbReference>
<dbReference type="InterPro" id="IPR003111">
    <property type="entry name" value="Lon_prtase_N"/>
</dbReference>
<evidence type="ECO:0000256" key="2">
    <source>
        <dbReference type="ARBA" id="ARBA00022670"/>
    </source>
</evidence>
<dbReference type="PRINTS" id="PR00830">
    <property type="entry name" value="ENDOLAPTASE"/>
</dbReference>
<evidence type="ECO:0000313" key="16">
    <source>
        <dbReference type="WBParaSite" id="PSAMB.scaffold564size47081.g7081.t1"/>
    </source>
</evidence>
<dbReference type="Gene3D" id="3.40.50.300">
    <property type="entry name" value="P-loop containing nucleotide triphosphate hydrolases"/>
    <property type="match status" value="1"/>
</dbReference>
<dbReference type="Gene3D" id="1.20.5.5270">
    <property type="match status" value="1"/>
</dbReference>
<comment type="function">
    <text evidence="10">ATP-dependent serine protease that mediates the selective degradation of misfolded, unassembled or oxidatively damaged polypeptides as well as certain short-lived regulatory proteins in the mitochondrial matrix. May also have a chaperone function in the assembly of inner membrane protein complexes. Participates in the regulation of mitochondrial gene expression and in the maintenance of the integrity of the mitochondrial genome. Binds to mitochondrial DNA in a site-specific manner.</text>
</comment>
<dbReference type="InterPro" id="IPR027417">
    <property type="entry name" value="P-loop_NTPase"/>
</dbReference>
<dbReference type="PROSITE" id="PS51786">
    <property type="entry name" value="LON_PROTEOLYTIC"/>
    <property type="match status" value="1"/>
</dbReference>
<dbReference type="Gene3D" id="1.20.58.1480">
    <property type="match status" value="1"/>
</dbReference>
<dbReference type="InterPro" id="IPR003959">
    <property type="entry name" value="ATPase_AAA_core"/>
</dbReference>
<dbReference type="Gene3D" id="1.10.8.60">
    <property type="match status" value="1"/>
</dbReference>
<comment type="subcellular location">
    <subcellularLocation>
        <location evidence="1 10">Mitochondrion matrix</location>
    </subcellularLocation>
</comment>
<dbReference type="Gene3D" id="2.30.130.40">
    <property type="entry name" value="LON domain-like"/>
    <property type="match status" value="1"/>
</dbReference>
<evidence type="ECO:0000256" key="11">
    <source>
        <dbReference type="PROSITE-ProRule" id="PRU01122"/>
    </source>
</evidence>
<evidence type="ECO:0000256" key="6">
    <source>
        <dbReference type="ARBA" id="ARBA00022840"/>
    </source>
</evidence>
<evidence type="ECO:0000256" key="8">
    <source>
        <dbReference type="ARBA" id="ARBA00023128"/>
    </source>
</evidence>
<sequence length="957" mass="107025">MATRGVIAIRLGLRWQQANGLLASQSRLLGARHVPICAMGSKVPCSTFRWVRHFSSNTAGSSSDGGDAENGDPPDPTTEYVVVEPEPEGRPHAISRVTVPENWPIVPVIAINRNPLFPGFMKKVTITNKGLRELLKRKMKLNQRYVGVFLKKDDTNVKEVVDSLSELYPIGSFAHVINYAEDNVDGASADIVLSAHRRIRLIEAVTDADESDRPKLNARRMSGRKKKPAPPAAPDPMFPINATETIEPLIEPDSGLILARTENFVHANFEFTLELKATIEATIRQIKEIANQMPMVGLQVNAVLQTQQRVVDNPVFLCDLVAALLQNATTEELQKIMEEPNIHSRLHLGLELLEKEIQWHKLSKDIQNEVHAKVSQQHRKYMLTEQLKSIKKELGLEKDDKETLTEKFQERLKDLKVPEHVMTVIKEEQTKISFLDPHSSEFSVSRNYLDWLTSIPWGKRTEENFDIARAKEVLDQDHYGMNDVKERILEFIAVGKMKKTVQGKILCFYGPPGVGKTSIARSIAKALNREYFRFSVGGMTDVAEIKGHRRTYVGAMPGKAIQCLKKVKSENPLILIDEVDKIGGSGYHGDPSSALLELLDPEQNQNFLDHFLDVPVDLSKVLFICTANVIDKIPGPLKDRMELIEVSGYVAKEMLNIAENYLVPQCRENTSLTEEQLVIHADAFEALIRHYCRESGVRNLQKHIEKIFRKAALKLASGDATPPITVDTSNLKDFVGRPKFTSDRLYLETPPGVIMGLAWTAMGGSVLFIESCITRRLKATGKDEKDDGRLEVTGHLGDVMKESTRTAYTVARSFLAKHFPDNTYLDRASIHVHVPEVFLLLSFTPNLSLTRSDLVWTIVPSAGCTITSALLSLALNTPARQDMAMTGEISLTGKVLPVGGIKEKIIAAQRVGVTLVILPEENRKDYTDLPDYITKGLEVHFVNHYEDVFDVVFPGLR</sequence>
<dbReference type="GO" id="GO:0070407">
    <property type="term" value="P:oxidation-dependent protein catabolic process"/>
    <property type="evidence" value="ECO:0007669"/>
    <property type="project" value="UniProtKB-UniRule"/>
</dbReference>
<feature type="domain" description="Lon N-terminal" evidence="14">
    <location>
        <begin position="106"/>
        <end position="357"/>
    </location>
</feature>
<keyword evidence="3 10" id="KW-0547">Nucleotide-binding</keyword>